<dbReference type="GO" id="GO:0009941">
    <property type="term" value="C:chloroplast envelope"/>
    <property type="evidence" value="ECO:0007669"/>
    <property type="project" value="TreeGrafter"/>
</dbReference>
<dbReference type="Pfam" id="PF14953">
    <property type="entry name" value="DUF4504"/>
    <property type="match status" value="1"/>
</dbReference>
<evidence type="ECO:0000313" key="1">
    <source>
        <dbReference type="EMBL" id="GFH09341.1"/>
    </source>
</evidence>
<feature type="non-terminal residue" evidence="1">
    <location>
        <position position="1"/>
    </location>
</feature>
<accession>A0A699YIN3</accession>
<reference evidence="1 2" key="1">
    <citation type="submission" date="2020-02" db="EMBL/GenBank/DDBJ databases">
        <title>Draft genome sequence of Haematococcus lacustris strain NIES-144.</title>
        <authorList>
            <person name="Morimoto D."/>
            <person name="Nakagawa S."/>
            <person name="Yoshida T."/>
            <person name="Sawayama S."/>
        </authorList>
    </citation>
    <scope>NUCLEOTIDE SEQUENCE [LARGE SCALE GENOMIC DNA]</scope>
    <source>
        <strain evidence="1 2">NIES-144</strain>
    </source>
</reference>
<comment type="caution">
    <text evidence="1">The sequence shown here is derived from an EMBL/GenBank/DDBJ whole genome shotgun (WGS) entry which is preliminary data.</text>
</comment>
<proteinExistence type="predicted"/>
<dbReference type="PANTHER" id="PTHR47317">
    <property type="entry name" value="PROTEIN LHCP TRANSLOCATION DEFECT"/>
    <property type="match status" value="1"/>
</dbReference>
<dbReference type="PANTHER" id="PTHR47317:SF1">
    <property type="entry name" value="PROTEIN LHCP TRANSLOCATION DEFECT"/>
    <property type="match status" value="1"/>
</dbReference>
<evidence type="ECO:0000313" key="2">
    <source>
        <dbReference type="Proteomes" id="UP000485058"/>
    </source>
</evidence>
<dbReference type="InterPro" id="IPR027850">
    <property type="entry name" value="DUF4504"/>
</dbReference>
<dbReference type="AlphaFoldDB" id="A0A699YIN3"/>
<sequence>TVAARCRALQSCRARLTLDVWVLLSGGRAVVMLDYCLGLQLRDCLALAEAVNRAVAGQAGSDLLVTLTQEGCLYLAHTTLLCQHLQRLTQGGPRPLLLHFPPTQAAASSLQPQLLPAAAAQVLLAGLSSLVQALQPALPQHPPAPSLAHALLTTGPASTQLPPTSCTALDLGALPDLPPMPTLNGLLLGYPCVYVVEGSREQAQQAASTLSCTPLALLKLLAPPPQQLMQAMQAMQARVGGFGKNGVDAEGAGIVGSQGRDDYNYDDVEQYFNYMGFLAEEGTYDRMEALLASGLHPIDIILILACSENDTPKVQPWQLNSMAIGEILRAGADVRAKGLDGRTPLQIATKPEVLSLLKEYEAKAAAKA</sequence>
<dbReference type="EMBL" id="BLLF01000226">
    <property type="protein sequence ID" value="GFH09341.1"/>
    <property type="molecule type" value="Genomic_DNA"/>
</dbReference>
<gene>
    <name evidence="1" type="ORF">HaLaN_04455</name>
</gene>
<dbReference type="GO" id="GO:0009570">
    <property type="term" value="C:chloroplast stroma"/>
    <property type="evidence" value="ECO:0007669"/>
    <property type="project" value="InterPro"/>
</dbReference>
<dbReference type="GO" id="GO:0090391">
    <property type="term" value="P:granum assembly"/>
    <property type="evidence" value="ECO:0007669"/>
    <property type="project" value="InterPro"/>
</dbReference>
<organism evidence="1 2">
    <name type="scientific">Haematococcus lacustris</name>
    <name type="common">Green alga</name>
    <name type="synonym">Haematococcus pluvialis</name>
    <dbReference type="NCBI Taxonomy" id="44745"/>
    <lineage>
        <taxon>Eukaryota</taxon>
        <taxon>Viridiplantae</taxon>
        <taxon>Chlorophyta</taxon>
        <taxon>core chlorophytes</taxon>
        <taxon>Chlorophyceae</taxon>
        <taxon>CS clade</taxon>
        <taxon>Chlamydomonadales</taxon>
        <taxon>Haematococcaceae</taxon>
        <taxon>Haematococcus</taxon>
    </lineage>
</organism>
<dbReference type="InterPro" id="IPR044242">
    <property type="entry name" value="LTD-like"/>
</dbReference>
<name>A0A699YIN3_HAELA</name>
<keyword evidence="2" id="KW-1185">Reference proteome</keyword>
<dbReference type="GO" id="GO:0006886">
    <property type="term" value="P:intracellular protein transport"/>
    <property type="evidence" value="ECO:0007669"/>
    <property type="project" value="InterPro"/>
</dbReference>
<dbReference type="Proteomes" id="UP000485058">
    <property type="component" value="Unassembled WGS sequence"/>
</dbReference>
<protein>
    <submittedName>
        <fullName evidence="1">ANK_REP_REGION domain-containing protein</fullName>
    </submittedName>
</protein>